<feature type="region of interest" description="Disordered" evidence="1">
    <location>
        <begin position="126"/>
        <end position="163"/>
    </location>
</feature>
<sequence length="320" mass="35627">MTRYNEMKEKTQISKALYQSRHYTQCAKFNEQLLSEVHNDVSARDDIHDSNLASRASDAYNASQPTITDGYQVHPLHVAYLNFYTALSHDTLAREATLKNRYRELSLAEKHYSAAIAVLSLSHSPKSEDEQLSSPVSTTFNEDQTWTRRSSNAGSFDSTTSAASSATSYSPEILDLIPELTPKRLARSQFSQPARSFGSDATAISKILKRNDSINAPALTQTRTPQGYQFAADTSAFVRMMEAHLASVKQLKQKTAIPGVRFTFPSPPISPATSKPRNSHLFDNATAEAVRQKRRTVTFRPRFDPSSVQRLCTEALAEIS</sequence>
<protein>
    <submittedName>
        <fullName evidence="2">Uncharacterized protein</fullName>
    </submittedName>
</protein>
<evidence type="ECO:0000313" key="3">
    <source>
        <dbReference type="Proteomes" id="UP001140560"/>
    </source>
</evidence>
<dbReference type="AlphaFoldDB" id="A0A9W9CNW6"/>
<evidence type="ECO:0000256" key="1">
    <source>
        <dbReference type="SAM" id="MobiDB-lite"/>
    </source>
</evidence>
<dbReference type="EMBL" id="JAPEUY010000006">
    <property type="protein sequence ID" value="KAJ4372473.1"/>
    <property type="molecule type" value="Genomic_DNA"/>
</dbReference>
<reference evidence="2" key="1">
    <citation type="submission" date="2022-10" db="EMBL/GenBank/DDBJ databases">
        <title>Tapping the CABI collections for fungal endophytes: first genome assemblies for Collariella, Neodidymelliopsis, Ascochyta clinopodiicola, Didymella pomorum, Didymosphaeria variabile, Neocosmospora piperis and Neocucurbitaria cava.</title>
        <authorList>
            <person name="Hill R."/>
        </authorList>
    </citation>
    <scope>NUCLEOTIDE SEQUENCE</scope>
    <source>
        <strain evidence="2">IMI 356814</strain>
    </source>
</reference>
<keyword evidence="3" id="KW-1185">Reference proteome</keyword>
<dbReference type="OrthoDB" id="3641178at2759"/>
<dbReference type="Proteomes" id="UP001140560">
    <property type="component" value="Unassembled WGS sequence"/>
</dbReference>
<gene>
    <name evidence="2" type="ORF">N0V83_004247</name>
</gene>
<organism evidence="2 3">
    <name type="scientific">Neocucurbitaria cava</name>
    <dbReference type="NCBI Taxonomy" id="798079"/>
    <lineage>
        <taxon>Eukaryota</taxon>
        <taxon>Fungi</taxon>
        <taxon>Dikarya</taxon>
        <taxon>Ascomycota</taxon>
        <taxon>Pezizomycotina</taxon>
        <taxon>Dothideomycetes</taxon>
        <taxon>Pleosporomycetidae</taxon>
        <taxon>Pleosporales</taxon>
        <taxon>Pleosporineae</taxon>
        <taxon>Cucurbitariaceae</taxon>
        <taxon>Neocucurbitaria</taxon>
    </lineage>
</organism>
<name>A0A9W9CNW6_9PLEO</name>
<proteinExistence type="predicted"/>
<comment type="caution">
    <text evidence="2">The sequence shown here is derived from an EMBL/GenBank/DDBJ whole genome shotgun (WGS) entry which is preliminary data.</text>
</comment>
<accession>A0A9W9CNW6</accession>
<feature type="compositionally biased region" description="Polar residues" evidence="1">
    <location>
        <begin position="132"/>
        <end position="157"/>
    </location>
</feature>
<evidence type="ECO:0000313" key="2">
    <source>
        <dbReference type="EMBL" id="KAJ4372473.1"/>
    </source>
</evidence>